<dbReference type="AlphaFoldDB" id="A0A7S4M2X9"/>
<feature type="compositionally biased region" description="Basic and acidic residues" evidence="1">
    <location>
        <begin position="136"/>
        <end position="148"/>
    </location>
</feature>
<accession>A0A7S4M2X9</accession>
<gene>
    <name evidence="2" type="ORF">CPOL0286_LOCUS2419</name>
</gene>
<protein>
    <recommendedName>
        <fullName evidence="3">EF-hand domain-containing protein</fullName>
    </recommendedName>
</protein>
<evidence type="ECO:0000256" key="1">
    <source>
        <dbReference type="SAM" id="MobiDB-lite"/>
    </source>
</evidence>
<sequence>MWSQDFVSDEVRRAAHLQYITLIGFIEAIARLVCFVQLPTLAEMEEYSCSSIEEIYAKVEGGELQVEVLRGGVDKAPDWRVEDGSSASIGESLDTLLRFIVCRMDRDGDRDIDEAELMRTRKERQERRKKQAEAQMRAKLDFEMHKHA</sequence>
<feature type="region of interest" description="Disordered" evidence="1">
    <location>
        <begin position="121"/>
        <end position="148"/>
    </location>
</feature>
<evidence type="ECO:0008006" key="3">
    <source>
        <dbReference type="Google" id="ProtNLM"/>
    </source>
</evidence>
<organism evidence="2">
    <name type="scientific">Prymnesium polylepis</name>
    <dbReference type="NCBI Taxonomy" id="72548"/>
    <lineage>
        <taxon>Eukaryota</taxon>
        <taxon>Haptista</taxon>
        <taxon>Haptophyta</taxon>
        <taxon>Prymnesiophyceae</taxon>
        <taxon>Prymnesiales</taxon>
        <taxon>Prymnesiaceae</taxon>
        <taxon>Prymnesium</taxon>
    </lineage>
</organism>
<dbReference type="PROSITE" id="PS00018">
    <property type="entry name" value="EF_HAND_1"/>
    <property type="match status" value="1"/>
</dbReference>
<proteinExistence type="predicted"/>
<evidence type="ECO:0000313" key="2">
    <source>
        <dbReference type="EMBL" id="CAE2197065.1"/>
    </source>
</evidence>
<dbReference type="InterPro" id="IPR018247">
    <property type="entry name" value="EF_Hand_1_Ca_BS"/>
</dbReference>
<dbReference type="EMBL" id="HBKO01005014">
    <property type="protein sequence ID" value="CAE2197065.1"/>
    <property type="molecule type" value="Transcribed_RNA"/>
</dbReference>
<name>A0A7S4M2X9_9EUKA</name>
<reference evidence="2" key="1">
    <citation type="submission" date="2021-01" db="EMBL/GenBank/DDBJ databases">
        <authorList>
            <person name="Corre E."/>
            <person name="Pelletier E."/>
            <person name="Niang G."/>
            <person name="Scheremetjew M."/>
            <person name="Finn R."/>
            <person name="Kale V."/>
            <person name="Holt S."/>
            <person name="Cochrane G."/>
            <person name="Meng A."/>
            <person name="Brown T."/>
            <person name="Cohen L."/>
        </authorList>
    </citation>
    <scope>NUCLEOTIDE SEQUENCE</scope>
    <source>
        <strain evidence="2">UIO037</strain>
    </source>
</reference>